<keyword evidence="3" id="KW-1185">Reference proteome</keyword>
<dbReference type="EMBL" id="JACXXP010000032">
    <property type="protein sequence ID" value="MBD3906473.1"/>
    <property type="molecule type" value="Genomic_DNA"/>
</dbReference>
<evidence type="ECO:0008006" key="5">
    <source>
        <dbReference type="Google" id="ProtNLM"/>
    </source>
</evidence>
<dbReference type="AlphaFoldDB" id="A0A9Q3YT64"/>
<accession>A0A9Q3YT64</accession>
<evidence type="ECO:0000313" key="3">
    <source>
        <dbReference type="Proteomes" id="UP000603715"/>
    </source>
</evidence>
<evidence type="ECO:0000313" key="4">
    <source>
        <dbReference type="Proteomes" id="UP001107960"/>
    </source>
</evidence>
<proteinExistence type="predicted"/>
<reference evidence="2" key="1">
    <citation type="submission" date="2021-11" db="EMBL/GenBank/DDBJ databases">
        <title>Description of novel Chryseobacterium species.</title>
        <authorList>
            <person name="Saticioglu I.B."/>
            <person name="Ay H."/>
            <person name="Altun S."/>
            <person name="Duman M."/>
        </authorList>
    </citation>
    <scope>NUCLEOTIDE SEQUENCE</scope>
    <source>
        <strain evidence="2">C-39</strain>
    </source>
</reference>
<evidence type="ECO:0000313" key="2">
    <source>
        <dbReference type="EMBL" id="MCC9036816.1"/>
    </source>
</evidence>
<comment type="caution">
    <text evidence="2">The sequence shown here is derived from an EMBL/GenBank/DDBJ whole genome shotgun (WGS) entry which is preliminary data.</text>
</comment>
<organism evidence="2 4">
    <name type="scientific">Chryseobacterium muglaense</name>
    <dbReference type="NCBI Taxonomy" id="2893752"/>
    <lineage>
        <taxon>Bacteria</taxon>
        <taxon>Pseudomonadati</taxon>
        <taxon>Bacteroidota</taxon>
        <taxon>Flavobacteriia</taxon>
        <taxon>Flavobacteriales</taxon>
        <taxon>Weeksellaceae</taxon>
        <taxon>Chryseobacterium group</taxon>
        <taxon>Chryseobacterium</taxon>
    </lineage>
</organism>
<evidence type="ECO:0000313" key="1">
    <source>
        <dbReference type="EMBL" id="MBD3906473.1"/>
    </source>
</evidence>
<reference evidence="1" key="3">
    <citation type="submission" date="2024-05" db="EMBL/GenBank/DDBJ databases">
        <title>Description of novel Chryseobacterium sp. strain C-2.</title>
        <authorList>
            <person name="Saticioglu I.B."/>
        </authorList>
    </citation>
    <scope>NUCLEOTIDE SEQUENCE</scope>
    <source>
        <strain evidence="1">C-2</strain>
    </source>
</reference>
<dbReference type="EMBL" id="JAJJML010000001">
    <property type="protein sequence ID" value="MCC9036816.1"/>
    <property type="molecule type" value="Genomic_DNA"/>
</dbReference>
<protein>
    <recommendedName>
        <fullName evidence="5">LysM domain-containing protein</fullName>
    </recommendedName>
</protein>
<name>A0A9Q3YT64_9FLAO</name>
<gene>
    <name evidence="1" type="ORF">IEW27_17970</name>
    <name evidence="2" type="ORF">LNP80_21650</name>
</gene>
<dbReference type="Proteomes" id="UP001107960">
    <property type="component" value="Unassembled WGS sequence"/>
</dbReference>
<dbReference type="RefSeq" id="WP_191180884.1">
    <property type="nucleotide sequence ID" value="NZ_JACXXP010000032.1"/>
</dbReference>
<reference evidence="3" key="2">
    <citation type="submission" date="2023-07" db="EMBL/GenBank/DDBJ databases">
        <title>Description of novel Chryseobacterium sp. strain C-2.</title>
        <authorList>
            <person name="Saticioglu I.B."/>
        </authorList>
    </citation>
    <scope>NUCLEOTIDE SEQUENCE [LARGE SCALE GENOMIC DNA]</scope>
    <source>
        <strain evidence="3">C-2</strain>
    </source>
</reference>
<dbReference type="Proteomes" id="UP000603715">
    <property type="component" value="Unassembled WGS sequence"/>
</dbReference>
<sequence>MMTYTVKSGQTLAELCEELHLENPEYLRDFHNKNCPPAECCEGDIILKTRFFIPTAQQVAEINQEIRKNNESFYDFPDDGIFPWTYKLREGTYNISQTTYFNDEIINIYQQKIRLNFEEAKDNCCIFLFTAFDFRKNEETSDSKASTLATMCLESIYPIRMTVNSQGEIQNIELTKKAKQISSELETIKQFFEDDFSSDYIRKMKKIVEDPKEISRKFKNTLLNSFLFGSFYQTKLENWTTSQTYNHFYPWVSDAQPVCFELQNTLCIKENLNDDFLKIRQKGISCDYRSLEDLFLADSEYEKDSSSDENSIDCEHFAEYVFSRKNHSLQRIEATFLNFVNQNIEKEIFLLERAIDNF</sequence>